<dbReference type="InterPro" id="IPR050509">
    <property type="entry name" value="CoA-transferase_III"/>
</dbReference>
<accession>A0A5J4KWK0</accession>
<dbReference type="Pfam" id="PF02515">
    <property type="entry name" value="CoA_transf_3"/>
    <property type="match status" value="1"/>
</dbReference>
<dbReference type="PANTHER" id="PTHR48228">
    <property type="entry name" value="SUCCINYL-COA--D-CITRAMALATE COA-TRANSFERASE"/>
    <property type="match status" value="1"/>
</dbReference>
<dbReference type="EMBL" id="BKZW01000002">
    <property type="protein sequence ID" value="GER90509.1"/>
    <property type="molecule type" value="Genomic_DNA"/>
</dbReference>
<dbReference type="PANTHER" id="PTHR48228:SF5">
    <property type="entry name" value="ALPHA-METHYLACYL-COA RACEMASE"/>
    <property type="match status" value="1"/>
</dbReference>
<dbReference type="Proteomes" id="UP000326912">
    <property type="component" value="Unassembled WGS sequence"/>
</dbReference>
<dbReference type="Gene3D" id="3.40.50.10540">
    <property type="entry name" value="Crotonobetainyl-coa:carnitine coa-transferase, domain 1"/>
    <property type="match status" value="2"/>
</dbReference>
<comment type="caution">
    <text evidence="1">The sequence shown here is derived from an EMBL/GenBank/DDBJ whole genome shotgun (WGS) entry which is preliminary data.</text>
</comment>
<dbReference type="Gene3D" id="3.30.1540.10">
    <property type="entry name" value="formyl-coa transferase, domain 3"/>
    <property type="match status" value="1"/>
</dbReference>
<reference evidence="1 2" key="1">
    <citation type="submission" date="2019-10" db="EMBL/GenBank/DDBJ databases">
        <title>Dictyobacter vulcani sp. nov., within the class Ktedonobacteria, isolated from soil of volcanic Mt. Zao.</title>
        <authorList>
            <person name="Zheng Y."/>
            <person name="Wang C.M."/>
            <person name="Sakai Y."/>
            <person name="Abe K."/>
            <person name="Yokota A."/>
            <person name="Yabe S."/>
        </authorList>
    </citation>
    <scope>NUCLEOTIDE SEQUENCE [LARGE SCALE GENOMIC DNA]</scope>
    <source>
        <strain evidence="1 2">W12</strain>
    </source>
</reference>
<protein>
    <submittedName>
        <fullName evidence="1">CoA transferase</fullName>
    </submittedName>
</protein>
<dbReference type="AlphaFoldDB" id="A0A5J4KWK0"/>
<organism evidence="1 2">
    <name type="scientific">Dictyobacter vulcani</name>
    <dbReference type="NCBI Taxonomy" id="2607529"/>
    <lineage>
        <taxon>Bacteria</taxon>
        <taxon>Bacillati</taxon>
        <taxon>Chloroflexota</taxon>
        <taxon>Ktedonobacteria</taxon>
        <taxon>Ktedonobacterales</taxon>
        <taxon>Dictyobacteraceae</taxon>
        <taxon>Dictyobacter</taxon>
    </lineage>
</organism>
<dbReference type="SUPFAM" id="SSF89796">
    <property type="entry name" value="CoA-transferase family III (CaiB/BaiF)"/>
    <property type="match status" value="1"/>
</dbReference>
<keyword evidence="2" id="KW-1185">Reference proteome</keyword>
<evidence type="ECO:0000313" key="2">
    <source>
        <dbReference type="Proteomes" id="UP000326912"/>
    </source>
</evidence>
<dbReference type="InterPro" id="IPR003673">
    <property type="entry name" value="CoA-Trfase_fam_III"/>
</dbReference>
<name>A0A5J4KWK0_9CHLR</name>
<gene>
    <name evidence="1" type="ORF">KDW_46710</name>
</gene>
<dbReference type="InterPro" id="IPR023606">
    <property type="entry name" value="CoA-Trfase_III_dom_1_sf"/>
</dbReference>
<proteinExistence type="predicted"/>
<dbReference type="InterPro" id="IPR044855">
    <property type="entry name" value="CoA-Trfase_III_dom3_sf"/>
</dbReference>
<sequence length="326" mass="35710">MDNAIPLKVEQGRELLRALVLSTDIVIESFRPGVMQRLGLDYEQLKKIKPDLIYCAISGYGQDGPYRDRAGHDLNYQGYAGLLDYQRDAQGVPSLPATQLGDLIGGSYSAVVGILLALVERAHSGQGRFVDVAMTENLLSLMPLVTSLYLHSGVSLSPERSPLNGALPCYHIYEAGDGKYVTLAALEPKFWRTFCERIGHPELIAGHMPTSAEQRDETIRALQAIFKTRSRDAWIEVCGGDDTCLGPVYSIDEAFNDPQALARHVVRTDEAGGKELSTLARFPRLVGGEQVTPQPAPYVGEHSEAILQELGYSAEQIQAWRGQGVI</sequence>
<evidence type="ECO:0000313" key="1">
    <source>
        <dbReference type="EMBL" id="GER90509.1"/>
    </source>
</evidence>
<keyword evidence="1" id="KW-0808">Transferase</keyword>
<dbReference type="GO" id="GO:0016740">
    <property type="term" value="F:transferase activity"/>
    <property type="evidence" value="ECO:0007669"/>
    <property type="project" value="UniProtKB-KW"/>
</dbReference>